<dbReference type="AlphaFoldDB" id="A0A1Y3U901"/>
<evidence type="ECO:0000313" key="7">
    <source>
        <dbReference type="EMBL" id="OUN45291.1"/>
    </source>
</evidence>
<dbReference type="Proteomes" id="UP000195455">
    <property type="component" value="Unassembled WGS sequence"/>
</dbReference>
<evidence type="ECO:0000256" key="3">
    <source>
        <dbReference type="ARBA" id="ARBA00022840"/>
    </source>
</evidence>
<feature type="binding site" evidence="5">
    <location>
        <position position="36"/>
    </location>
    <ligand>
        <name>ATP</name>
        <dbReference type="ChEBI" id="CHEBI:30616"/>
    </ligand>
</feature>
<comment type="similarity">
    <text evidence="1">Belongs to the heat shock protein 90 family.</text>
</comment>
<dbReference type="Pfam" id="PF13589">
    <property type="entry name" value="HATPase_c_3"/>
    <property type="match status" value="1"/>
</dbReference>
<feature type="region of interest" description="Disordered" evidence="6">
    <location>
        <begin position="250"/>
        <end position="286"/>
    </location>
</feature>
<dbReference type="InterPro" id="IPR020575">
    <property type="entry name" value="Hsp90_N"/>
</dbReference>
<dbReference type="SUPFAM" id="SSF55874">
    <property type="entry name" value="ATPase domain of HSP90 chaperone/DNA topoisomerase II/histidine kinase"/>
    <property type="match status" value="1"/>
</dbReference>
<dbReference type="EMBL" id="NFHM01000002">
    <property type="protein sequence ID" value="OUN45291.1"/>
    <property type="molecule type" value="Genomic_DNA"/>
</dbReference>
<dbReference type="GO" id="GO:0016887">
    <property type="term" value="F:ATP hydrolysis activity"/>
    <property type="evidence" value="ECO:0007669"/>
    <property type="project" value="InterPro"/>
</dbReference>
<dbReference type="GO" id="GO:0051082">
    <property type="term" value="F:unfolded protein binding"/>
    <property type="evidence" value="ECO:0007669"/>
    <property type="project" value="InterPro"/>
</dbReference>
<dbReference type="GO" id="GO:0005524">
    <property type="term" value="F:ATP binding"/>
    <property type="evidence" value="ECO:0007669"/>
    <property type="project" value="UniProtKB-KW"/>
</dbReference>
<sequence>MNEKGNLSINSENFLPIIKKWLYTDKDIFIRELVSNACDAVTKLKKLMIMGEADHIPADENFSVHVVLNKDEKIMQIVDNGIGMTDEEIKKYINQIAFSGATDFLSKYEEKADGDNEIIGHFGLGFYSAFMVADKVEIDTLSYLPGAAAAKWSCADGIDYEMADGTRTERGTTITLHVSEDGEEFLDESKMYEALQKYCAFMPVPIFIDVITNDEEKVEKAEPEKKDNTIHISQEEAATLTKDEILAKANKDKAEETESAEGSEKEEEKEEEPKPLNDPSPLWLKQPKDCTDEEYKAFYHKVFFDLNDPLFWIHLNMDYPFRLKGILYFPKLVEQMDVVEGQIKLYSNQVYIADNIKEVVPEFLLLLKGVLDCPDMPLNVSRSALQNDGYVEKMNSYITKKVADKLNQLFKADRTAYEGFWDDIGMFFKYGCMREEKLYDKIKDALLLKTTDGVYETVAEYLEKNKEKHENKIFFVTDEAQQAQYIRMFKEQGLEAAILTSPMDKPFVSFLEYKNPGVKVQRIDADITDTLQEKTEGEESEAKKQADAFANTQIENLFRGVLGNENLKVKAENLKAQNVSAMILLSEESRRMMEMMEAYGDNEMYKAMFAQVKPDETLVLNKSNKLVQFLMDAAGKEDKKEDCDMICHQVYDLALMSHRTLTSEEMTAFIDRSNQILEKLAELEK</sequence>
<feature type="binding site" evidence="5">
    <location>
        <position position="79"/>
    </location>
    <ligand>
        <name>ATP</name>
        <dbReference type="ChEBI" id="CHEBI:30616"/>
    </ligand>
</feature>
<comment type="caution">
    <text evidence="7">The sequence shown here is derived from an EMBL/GenBank/DDBJ whole genome shotgun (WGS) entry which is preliminary data.</text>
</comment>
<protein>
    <submittedName>
        <fullName evidence="7">Molecular chaperone HtpG</fullName>
    </submittedName>
</protein>
<dbReference type="InterPro" id="IPR001404">
    <property type="entry name" value="Hsp90_fam"/>
</dbReference>
<name>A0A1Y3U901_9FIRM</name>
<proteinExistence type="inferred from homology"/>
<dbReference type="Gene3D" id="3.30.565.10">
    <property type="entry name" value="Histidine kinase-like ATPase, C-terminal domain"/>
    <property type="match status" value="1"/>
</dbReference>
<evidence type="ECO:0000256" key="1">
    <source>
        <dbReference type="ARBA" id="ARBA00008239"/>
    </source>
</evidence>
<keyword evidence="2 5" id="KW-0547">Nucleotide-binding</keyword>
<dbReference type="Pfam" id="PF00183">
    <property type="entry name" value="HSP90"/>
    <property type="match status" value="1"/>
</dbReference>
<evidence type="ECO:0000313" key="8">
    <source>
        <dbReference type="Proteomes" id="UP000195455"/>
    </source>
</evidence>
<evidence type="ECO:0000256" key="6">
    <source>
        <dbReference type="SAM" id="MobiDB-lite"/>
    </source>
</evidence>
<evidence type="ECO:0000256" key="4">
    <source>
        <dbReference type="ARBA" id="ARBA00023186"/>
    </source>
</evidence>
<dbReference type="NCBIfam" id="NF003555">
    <property type="entry name" value="PRK05218.1"/>
    <property type="match status" value="1"/>
</dbReference>
<dbReference type="PANTHER" id="PTHR11528">
    <property type="entry name" value="HEAT SHOCK PROTEIN 90 FAMILY MEMBER"/>
    <property type="match status" value="1"/>
</dbReference>
<reference evidence="8" key="1">
    <citation type="submission" date="2017-04" db="EMBL/GenBank/DDBJ databases">
        <title>Function of individual gut microbiota members based on whole genome sequencing of pure cultures obtained from chicken caecum.</title>
        <authorList>
            <person name="Medvecky M."/>
            <person name="Cejkova D."/>
            <person name="Polansky O."/>
            <person name="Karasova D."/>
            <person name="Kubasova T."/>
            <person name="Cizek A."/>
            <person name="Rychlik I."/>
        </authorList>
    </citation>
    <scope>NUCLEOTIDE SEQUENCE [LARGE SCALE GENOMIC DNA]</scope>
    <source>
        <strain evidence="8">An75</strain>
    </source>
</reference>
<feature type="binding site" evidence="5">
    <location>
        <begin position="99"/>
        <end position="100"/>
    </location>
    <ligand>
        <name>ATP</name>
        <dbReference type="ChEBI" id="CHEBI:30616"/>
    </ligand>
</feature>
<dbReference type="InterPro" id="IPR036890">
    <property type="entry name" value="HATPase_C_sf"/>
</dbReference>
<dbReference type="RefSeq" id="WP_087988675.1">
    <property type="nucleotide sequence ID" value="NZ_NFHM01000002.1"/>
</dbReference>
<gene>
    <name evidence="7" type="ORF">B5G26_03210</name>
</gene>
<keyword evidence="3 5" id="KW-0067">ATP-binding</keyword>
<dbReference type="Gene3D" id="3.40.50.11260">
    <property type="match status" value="1"/>
</dbReference>
<dbReference type="PRINTS" id="PR00775">
    <property type="entry name" value="HEATSHOCK90"/>
</dbReference>
<feature type="binding site" evidence="5">
    <location>
        <position position="382"/>
    </location>
    <ligand>
        <name>ATP</name>
        <dbReference type="ChEBI" id="CHEBI:30616"/>
    </ligand>
</feature>
<evidence type="ECO:0000256" key="2">
    <source>
        <dbReference type="ARBA" id="ARBA00022741"/>
    </source>
</evidence>
<organism evidence="7 8">
    <name type="scientific">Anaerotignum lactatifermentans</name>
    <dbReference type="NCBI Taxonomy" id="160404"/>
    <lineage>
        <taxon>Bacteria</taxon>
        <taxon>Bacillati</taxon>
        <taxon>Bacillota</taxon>
        <taxon>Clostridia</taxon>
        <taxon>Lachnospirales</taxon>
        <taxon>Anaerotignaceae</taxon>
        <taxon>Anaerotignum</taxon>
    </lineage>
</organism>
<dbReference type="CDD" id="cd16927">
    <property type="entry name" value="HATPase_Hsp90-like"/>
    <property type="match status" value="1"/>
</dbReference>
<feature type="binding site" evidence="5">
    <location>
        <position position="172"/>
    </location>
    <ligand>
        <name>ATP</name>
        <dbReference type="ChEBI" id="CHEBI:30616"/>
    </ligand>
</feature>
<dbReference type="Gene3D" id="3.30.230.80">
    <property type="match status" value="1"/>
</dbReference>
<evidence type="ECO:0000256" key="5">
    <source>
        <dbReference type="PIRSR" id="PIRSR002583-1"/>
    </source>
</evidence>
<accession>A0A1Y3U901</accession>
<dbReference type="GO" id="GO:0140662">
    <property type="term" value="F:ATP-dependent protein folding chaperone"/>
    <property type="evidence" value="ECO:0007669"/>
    <property type="project" value="InterPro"/>
</dbReference>
<feature type="compositionally biased region" description="Acidic residues" evidence="6">
    <location>
        <begin position="257"/>
        <end position="270"/>
    </location>
</feature>
<dbReference type="Gene3D" id="1.20.120.790">
    <property type="entry name" value="Heat shock protein 90, C-terminal domain"/>
    <property type="match status" value="1"/>
</dbReference>
<keyword evidence="4" id="KW-0143">Chaperone</keyword>
<dbReference type="PIRSF" id="PIRSF002583">
    <property type="entry name" value="Hsp90"/>
    <property type="match status" value="1"/>
</dbReference>
<feature type="binding site" evidence="5">
    <location>
        <position position="84"/>
    </location>
    <ligand>
        <name>ATP</name>
        <dbReference type="ChEBI" id="CHEBI:30616"/>
    </ligand>
</feature>
<feature type="binding site" evidence="5">
    <location>
        <position position="32"/>
    </location>
    <ligand>
        <name>ATP</name>
        <dbReference type="ChEBI" id="CHEBI:30616"/>
    </ligand>
</feature>
<dbReference type="SUPFAM" id="SSF54211">
    <property type="entry name" value="Ribosomal protein S5 domain 2-like"/>
    <property type="match status" value="1"/>
</dbReference>
<dbReference type="SUPFAM" id="SSF110942">
    <property type="entry name" value="HSP90 C-terminal domain"/>
    <property type="match status" value="1"/>
</dbReference>
<dbReference type="InterPro" id="IPR037196">
    <property type="entry name" value="HSP90_C"/>
</dbReference>
<dbReference type="InterPro" id="IPR020568">
    <property type="entry name" value="Ribosomal_Su5_D2-typ_SF"/>
</dbReference>